<reference evidence="5" key="1">
    <citation type="journal article" date="2019" name="Int. J. Syst. Evol. Microbiol.">
        <title>The Global Catalogue of Microorganisms (GCM) 10K type strain sequencing project: providing services to taxonomists for standard genome sequencing and annotation.</title>
        <authorList>
            <consortium name="The Broad Institute Genomics Platform"/>
            <consortium name="The Broad Institute Genome Sequencing Center for Infectious Disease"/>
            <person name="Wu L."/>
            <person name="Ma J."/>
        </authorList>
    </citation>
    <scope>NUCLEOTIDE SEQUENCE [LARGE SCALE GENOMIC DNA]</scope>
    <source>
        <strain evidence="5">IBRC-M 10906</strain>
    </source>
</reference>
<comment type="caution">
    <text evidence="4">The sequence shown here is derived from an EMBL/GenBank/DDBJ whole genome shotgun (WGS) entry which is preliminary data.</text>
</comment>
<feature type="domain" description="Transcriptional repressor PaaX-like N-terminal" evidence="1">
    <location>
        <begin position="2"/>
        <end position="70"/>
    </location>
</feature>
<accession>A0ABW5W9I6</accession>
<sequence>MSARSVLMTLLGEFVLPRDRPVWTSVLVDALGMFDVEEKSARQALARTAAEGWIASERVGRRVRWSLTEPGRVLLSEGARRIYDFGSASRSWDGRWLVVLVSVPEARRDLRHQLRTKLTWAGFGSPAPGVWVTPHPSREEEALGILSGLGLHDAISFVGPYGAIGDESSMVATAWDLRGLVTRYQEFVEVFGSLAPKDDDAVLDAQTRLVHEWRRFPFLDPQLPSVLLPENWSGAQAADLFHRRHAEWNPVAQRRWDERVADVEAA</sequence>
<dbReference type="Gene3D" id="3.30.70.2650">
    <property type="match status" value="1"/>
</dbReference>
<dbReference type="InterPro" id="IPR011965">
    <property type="entry name" value="PaaX_trns_reg"/>
</dbReference>
<evidence type="ECO:0000259" key="1">
    <source>
        <dbReference type="Pfam" id="PF07848"/>
    </source>
</evidence>
<gene>
    <name evidence="4" type="ORF">ACFS2C_10615</name>
</gene>
<proteinExistence type="predicted"/>
<dbReference type="Gene3D" id="1.10.10.10">
    <property type="entry name" value="Winged helix-like DNA-binding domain superfamily/Winged helix DNA-binding domain"/>
    <property type="match status" value="1"/>
</dbReference>
<dbReference type="Pfam" id="PF20803">
    <property type="entry name" value="PaaX_M"/>
    <property type="match status" value="1"/>
</dbReference>
<dbReference type="RefSeq" id="WP_377385242.1">
    <property type="nucleotide sequence ID" value="NZ_JBHSAN010000004.1"/>
</dbReference>
<evidence type="ECO:0000259" key="3">
    <source>
        <dbReference type="Pfam" id="PF20803"/>
    </source>
</evidence>
<dbReference type="Gene3D" id="1.20.58.1460">
    <property type="match status" value="1"/>
</dbReference>
<dbReference type="Pfam" id="PF07848">
    <property type="entry name" value="PaaX"/>
    <property type="match status" value="1"/>
</dbReference>
<dbReference type="PANTHER" id="PTHR30319:SF1">
    <property type="entry name" value="TRANSCRIPTIONAL REPRESSOR PAAX"/>
    <property type="match status" value="1"/>
</dbReference>
<name>A0ABW5W9I6_9PSEU</name>
<dbReference type="InterPro" id="IPR036388">
    <property type="entry name" value="WH-like_DNA-bd_sf"/>
</dbReference>
<evidence type="ECO:0000313" key="4">
    <source>
        <dbReference type="EMBL" id="MFD2799844.1"/>
    </source>
</evidence>
<protein>
    <submittedName>
        <fullName evidence="4">PaaX family transcriptional regulator C-terminal domain-containing protein</fullName>
    </submittedName>
</protein>
<dbReference type="Proteomes" id="UP001597478">
    <property type="component" value="Unassembled WGS sequence"/>
</dbReference>
<dbReference type="PIRSF" id="PIRSF020623">
    <property type="entry name" value="PaaX"/>
    <property type="match status" value="1"/>
</dbReference>
<dbReference type="EMBL" id="JBHUOF010000013">
    <property type="protein sequence ID" value="MFD2799844.1"/>
    <property type="molecule type" value="Genomic_DNA"/>
</dbReference>
<dbReference type="InterPro" id="IPR048846">
    <property type="entry name" value="PaaX-like_central"/>
</dbReference>
<dbReference type="PANTHER" id="PTHR30319">
    <property type="entry name" value="PHENYLACETIC ACID REGULATOR-RELATED TRANSCRIPTIONAL REPRESSOR"/>
    <property type="match status" value="1"/>
</dbReference>
<dbReference type="InterPro" id="IPR013225">
    <property type="entry name" value="PaaX_C"/>
</dbReference>
<evidence type="ECO:0000259" key="2">
    <source>
        <dbReference type="Pfam" id="PF08223"/>
    </source>
</evidence>
<dbReference type="InterPro" id="IPR012906">
    <property type="entry name" value="PaaX-like_N"/>
</dbReference>
<evidence type="ECO:0000313" key="5">
    <source>
        <dbReference type="Proteomes" id="UP001597478"/>
    </source>
</evidence>
<keyword evidence="5" id="KW-1185">Reference proteome</keyword>
<feature type="domain" description="Transcriptional repressor PaaX-like C-terminal" evidence="2">
    <location>
        <begin position="175"/>
        <end position="256"/>
    </location>
</feature>
<feature type="domain" description="Transcriptional repressor PaaX-like central Cas2-like" evidence="3">
    <location>
        <begin position="90"/>
        <end position="157"/>
    </location>
</feature>
<dbReference type="Pfam" id="PF08223">
    <property type="entry name" value="PaaX_C"/>
    <property type="match status" value="1"/>
</dbReference>
<organism evidence="4 5">
    <name type="scientific">Prauserella oleivorans</name>
    <dbReference type="NCBI Taxonomy" id="1478153"/>
    <lineage>
        <taxon>Bacteria</taxon>
        <taxon>Bacillati</taxon>
        <taxon>Actinomycetota</taxon>
        <taxon>Actinomycetes</taxon>
        <taxon>Pseudonocardiales</taxon>
        <taxon>Pseudonocardiaceae</taxon>
        <taxon>Prauserella</taxon>
    </lineage>
</organism>